<protein>
    <recommendedName>
        <fullName evidence="3">F-box domain-containing protein</fullName>
    </recommendedName>
</protein>
<organism evidence="1 2">
    <name type="scientific">Fusarium tricinctum</name>
    <dbReference type="NCBI Taxonomy" id="61284"/>
    <lineage>
        <taxon>Eukaryota</taxon>
        <taxon>Fungi</taxon>
        <taxon>Dikarya</taxon>
        <taxon>Ascomycota</taxon>
        <taxon>Pezizomycotina</taxon>
        <taxon>Sordariomycetes</taxon>
        <taxon>Hypocreomycetidae</taxon>
        <taxon>Hypocreales</taxon>
        <taxon>Nectriaceae</taxon>
        <taxon>Fusarium</taxon>
        <taxon>Fusarium tricinctum species complex</taxon>
    </lineage>
</organism>
<dbReference type="OrthoDB" id="3219396at2759"/>
<evidence type="ECO:0000313" key="1">
    <source>
        <dbReference type="EMBL" id="KAH7241593.1"/>
    </source>
</evidence>
<evidence type="ECO:0000313" key="2">
    <source>
        <dbReference type="Proteomes" id="UP000813427"/>
    </source>
</evidence>
<dbReference type="InterPro" id="IPR036047">
    <property type="entry name" value="F-box-like_dom_sf"/>
</dbReference>
<accession>A0A8K0RWV3</accession>
<proteinExistence type="predicted"/>
<dbReference type="Proteomes" id="UP000813427">
    <property type="component" value="Unassembled WGS sequence"/>
</dbReference>
<comment type="caution">
    <text evidence="1">The sequence shown here is derived from an EMBL/GenBank/DDBJ whole genome shotgun (WGS) entry which is preliminary data.</text>
</comment>
<reference evidence="1" key="1">
    <citation type="journal article" date="2021" name="Nat. Commun.">
        <title>Genetic determinants of endophytism in the Arabidopsis root mycobiome.</title>
        <authorList>
            <person name="Mesny F."/>
            <person name="Miyauchi S."/>
            <person name="Thiergart T."/>
            <person name="Pickel B."/>
            <person name="Atanasova L."/>
            <person name="Karlsson M."/>
            <person name="Huettel B."/>
            <person name="Barry K.W."/>
            <person name="Haridas S."/>
            <person name="Chen C."/>
            <person name="Bauer D."/>
            <person name="Andreopoulos W."/>
            <person name="Pangilinan J."/>
            <person name="LaButti K."/>
            <person name="Riley R."/>
            <person name="Lipzen A."/>
            <person name="Clum A."/>
            <person name="Drula E."/>
            <person name="Henrissat B."/>
            <person name="Kohler A."/>
            <person name="Grigoriev I.V."/>
            <person name="Martin F.M."/>
            <person name="Hacquard S."/>
        </authorList>
    </citation>
    <scope>NUCLEOTIDE SEQUENCE</scope>
    <source>
        <strain evidence="1">MPI-SDFR-AT-0068</strain>
    </source>
</reference>
<name>A0A8K0RWV3_9HYPO</name>
<dbReference type="SUPFAM" id="SSF81383">
    <property type="entry name" value="F-box domain"/>
    <property type="match status" value="1"/>
</dbReference>
<gene>
    <name evidence="1" type="ORF">BKA59DRAFT_529279</name>
</gene>
<sequence>MSYFKVEAHHSSSWIQRMVYSSHPKRGTYYAPLLDSFMYSDVPVTEEKGSLPSLKSQEQKSHGNQGSRLLQLSPDLLLLVLLHLPLESLYMVRQTCRVLRCATDDAFELRIIHHRGVLWAIPKSEFDQLSTIKQIFQRASLCNPCVNLYESGELEKRLWTLWQPVYCTGCKKTHPAFLFPQGKRAGNMCVGITGRFAPCKHVKITGRLESSAPAGNSIACAHPEHSSINKQFAPRDQYTYIICIVSLPSTTPQLQNRLTCLVFRSIVVSMQACHA</sequence>
<evidence type="ECO:0008006" key="3">
    <source>
        <dbReference type="Google" id="ProtNLM"/>
    </source>
</evidence>
<keyword evidence="2" id="KW-1185">Reference proteome</keyword>
<dbReference type="EMBL" id="JAGPXF010000005">
    <property type="protein sequence ID" value="KAH7241593.1"/>
    <property type="molecule type" value="Genomic_DNA"/>
</dbReference>
<dbReference type="AlphaFoldDB" id="A0A8K0RWV3"/>